<comment type="catalytic activity">
    <reaction evidence="6 7">
        <text>a D-alpha-amino acid + A + H2O = a 2-oxocarboxylate + AH2 + NH4(+)</text>
        <dbReference type="Rhea" id="RHEA:18125"/>
        <dbReference type="ChEBI" id="CHEBI:13193"/>
        <dbReference type="ChEBI" id="CHEBI:15377"/>
        <dbReference type="ChEBI" id="CHEBI:17499"/>
        <dbReference type="ChEBI" id="CHEBI:28938"/>
        <dbReference type="ChEBI" id="CHEBI:35179"/>
        <dbReference type="ChEBI" id="CHEBI:59871"/>
    </reaction>
</comment>
<protein>
    <recommendedName>
        <fullName evidence="7">D-amino acid dehydrogenase</fullName>
        <ecNumber evidence="7">1.4.99.-</ecNumber>
    </recommendedName>
</protein>
<keyword evidence="4 7" id="KW-0274">FAD</keyword>
<dbReference type="HAMAP" id="MF_01202">
    <property type="entry name" value="DadA"/>
    <property type="match status" value="1"/>
</dbReference>
<comment type="function">
    <text evidence="7">Oxidative deamination of D-amino acids.</text>
</comment>
<feature type="binding site" evidence="7">
    <location>
        <begin position="3"/>
        <end position="17"/>
    </location>
    <ligand>
        <name>FAD</name>
        <dbReference type="ChEBI" id="CHEBI:57692"/>
    </ligand>
</feature>
<evidence type="ECO:0000256" key="7">
    <source>
        <dbReference type="HAMAP-Rule" id="MF_01202"/>
    </source>
</evidence>
<dbReference type="Gene3D" id="3.30.9.10">
    <property type="entry name" value="D-Amino Acid Oxidase, subunit A, domain 2"/>
    <property type="match status" value="1"/>
</dbReference>
<dbReference type="NCBIfam" id="NF001933">
    <property type="entry name" value="PRK00711.1"/>
    <property type="match status" value="1"/>
</dbReference>
<sequence length="418" mass="45435">MKVIVVGGGVIGVTTAYYLAEAGHEVVVYDRQKAPAQETSFANSGEISSGYASPLAAPGVPLKALKWLGMKDGPFSFRPKLDPKMWLWLARMLRNCTASRYAANKALMMPLAEYSRDMLRVLREGTGISYDERSHGTLQLFRTQEQLDGIASDVAVLDRFEVPYEILDAAGCIAAEPGLAGARQGISGGLRLPDDETGDCRLFTERLAELCAERGVVFRFGKGVFSLEHWGGQVRQITSGDGRVGADAFVLAAGSYSERFMRKLQQRVPVYPLKGYSLTVPVADAARAPVSTVIDETYKVAVTRLGDRIRIGGTVEMSGFDLTLHESRRAPLERSLSELFGGAGNLREAHFWCGLRPMTPDGPPIVGRTKLPNLYINTGHGMLGWTMACGSAKILADTISGREPEIDASGLGPERYWV</sequence>
<comment type="similarity">
    <text evidence="2 7">Belongs to the DadA oxidoreductase family.</text>
</comment>
<dbReference type="EMBL" id="JACHOU010000011">
    <property type="protein sequence ID" value="MBB6356042.1"/>
    <property type="molecule type" value="Genomic_DNA"/>
</dbReference>
<feature type="domain" description="FAD dependent oxidoreductase" evidence="8">
    <location>
        <begin position="2"/>
        <end position="397"/>
    </location>
</feature>
<dbReference type="RefSeq" id="WP_184700395.1">
    <property type="nucleotide sequence ID" value="NZ_BAABEG010000001.1"/>
</dbReference>
<proteinExistence type="inferred from homology"/>
<dbReference type="GO" id="GO:0005737">
    <property type="term" value="C:cytoplasm"/>
    <property type="evidence" value="ECO:0007669"/>
    <property type="project" value="TreeGrafter"/>
</dbReference>
<comment type="caution">
    <text evidence="9">The sequence shown here is derived from an EMBL/GenBank/DDBJ whole genome shotgun (WGS) entry which is preliminary data.</text>
</comment>
<evidence type="ECO:0000256" key="4">
    <source>
        <dbReference type="ARBA" id="ARBA00022827"/>
    </source>
</evidence>
<evidence type="ECO:0000313" key="10">
    <source>
        <dbReference type="Proteomes" id="UP000536262"/>
    </source>
</evidence>
<dbReference type="GO" id="GO:0055130">
    <property type="term" value="P:D-alanine catabolic process"/>
    <property type="evidence" value="ECO:0007669"/>
    <property type="project" value="TreeGrafter"/>
</dbReference>
<gene>
    <name evidence="7" type="primary">dadA</name>
    <name evidence="9" type="ORF">GGR00_003847</name>
</gene>
<dbReference type="InterPro" id="IPR036188">
    <property type="entry name" value="FAD/NAD-bd_sf"/>
</dbReference>
<dbReference type="SUPFAM" id="SSF54373">
    <property type="entry name" value="FAD-linked reductases, C-terminal domain"/>
    <property type="match status" value="1"/>
</dbReference>
<name>A0A7X0FAB9_9HYPH</name>
<evidence type="ECO:0000256" key="1">
    <source>
        <dbReference type="ARBA" id="ARBA00001974"/>
    </source>
</evidence>
<accession>A0A7X0FAB9</accession>
<evidence type="ECO:0000256" key="3">
    <source>
        <dbReference type="ARBA" id="ARBA00022630"/>
    </source>
</evidence>
<keyword evidence="10" id="KW-1185">Reference proteome</keyword>
<dbReference type="Pfam" id="PF01266">
    <property type="entry name" value="DAO"/>
    <property type="match status" value="1"/>
</dbReference>
<keyword evidence="3 7" id="KW-0285">Flavoprotein</keyword>
<dbReference type="SUPFAM" id="SSF51905">
    <property type="entry name" value="FAD/NAD(P)-binding domain"/>
    <property type="match status" value="1"/>
</dbReference>
<reference evidence="9 10" key="1">
    <citation type="submission" date="2020-08" db="EMBL/GenBank/DDBJ databases">
        <title>Genomic Encyclopedia of Type Strains, Phase IV (KMG-IV): sequencing the most valuable type-strain genomes for metagenomic binning, comparative biology and taxonomic classification.</title>
        <authorList>
            <person name="Goeker M."/>
        </authorList>
    </citation>
    <scope>NUCLEOTIDE SEQUENCE [LARGE SCALE GENOMIC DNA]</scope>
    <source>
        <strain evidence="9 10">DSM 7051</strain>
    </source>
</reference>
<dbReference type="EC" id="1.4.99.-" evidence="7"/>
<keyword evidence="5 7" id="KW-0560">Oxidoreductase</keyword>
<dbReference type="Proteomes" id="UP000536262">
    <property type="component" value="Unassembled WGS sequence"/>
</dbReference>
<evidence type="ECO:0000256" key="6">
    <source>
        <dbReference type="ARBA" id="ARBA00047884"/>
    </source>
</evidence>
<dbReference type="InterPro" id="IPR006076">
    <property type="entry name" value="FAD-dep_OxRdtase"/>
</dbReference>
<dbReference type="AlphaFoldDB" id="A0A7X0FAB9"/>
<comment type="cofactor">
    <cofactor evidence="1 7">
        <name>FAD</name>
        <dbReference type="ChEBI" id="CHEBI:57692"/>
    </cofactor>
</comment>
<evidence type="ECO:0000259" key="8">
    <source>
        <dbReference type="Pfam" id="PF01266"/>
    </source>
</evidence>
<dbReference type="GO" id="GO:0005886">
    <property type="term" value="C:plasma membrane"/>
    <property type="evidence" value="ECO:0007669"/>
    <property type="project" value="TreeGrafter"/>
</dbReference>
<organism evidence="9 10">
    <name type="scientific">Aminobacter aganoensis</name>
    <dbReference type="NCBI Taxonomy" id="83264"/>
    <lineage>
        <taxon>Bacteria</taxon>
        <taxon>Pseudomonadati</taxon>
        <taxon>Pseudomonadota</taxon>
        <taxon>Alphaproteobacteria</taxon>
        <taxon>Hyphomicrobiales</taxon>
        <taxon>Phyllobacteriaceae</taxon>
        <taxon>Aminobacter</taxon>
    </lineage>
</organism>
<evidence type="ECO:0000256" key="5">
    <source>
        <dbReference type="ARBA" id="ARBA00023002"/>
    </source>
</evidence>
<dbReference type="GO" id="GO:0008718">
    <property type="term" value="F:D-amino-acid dehydrogenase activity"/>
    <property type="evidence" value="ECO:0007669"/>
    <property type="project" value="UniProtKB-UniRule"/>
</dbReference>
<evidence type="ECO:0000313" key="9">
    <source>
        <dbReference type="EMBL" id="MBB6356042.1"/>
    </source>
</evidence>
<evidence type="ECO:0000256" key="2">
    <source>
        <dbReference type="ARBA" id="ARBA00009410"/>
    </source>
</evidence>
<dbReference type="Gene3D" id="3.50.50.60">
    <property type="entry name" value="FAD/NAD(P)-binding domain"/>
    <property type="match status" value="2"/>
</dbReference>
<dbReference type="PANTHER" id="PTHR13847">
    <property type="entry name" value="SARCOSINE DEHYDROGENASE-RELATED"/>
    <property type="match status" value="1"/>
</dbReference>
<dbReference type="PANTHER" id="PTHR13847:SF280">
    <property type="entry name" value="D-AMINO ACID DEHYDROGENASE"/>
    <property type="match status" value="1"/>
</dbReference>
<dbReference type="InterPro" id="IPR023080">
    <property type="entry name" value="DadA"/>
</dbReference>